<feature type="transmembrane region" description="Helical" evidence="6">
    <location>
        <begin position="388"/>
        <end position="406"/>
    </location>
</feature>
<dbReference type="InterPro" id="IPR050352">
    <property type="entry name" value="ABCG_transporters"/>
</dbReference>
<feature type="transmembrane region" description="Helical" evidence="6">
    <location>
        <begin position="217"/>
        <end position="234"/>
    </location>
</feature>
<dbReference type="GO" id="GO:0042803">
    <property type="term" value="F:protein homodimerization activity"/>
    <property type="evidence" value="ECO:0007669"/>
    <property type="project" value="Ensembl"/>
</dbReference>
<dbReference type="OMA" id="NGEHTHY"/>
<dbReference type="GO" id="GO:0005886">
    <property type="term" value="C:plasma membrane"/>
    <property type="evidence" value="ECO:0007669"/>
    <property type="project" value="Ensembl"/>
</dbReference>
<dbReference type="GO" id="GO:0034041">
    <property type="term" value="F:ABC-type sterol transporter activity"/>
    <property type="evidence" value="ECO:0007669"/>
    <property type="project" value="Ensembl"/>
</dbReference>
<evidence type="ECO:0000256" key="5">
    <source>
        <dbReference type="ARBA" id="ARBA00023136"/>
    </source>
</evidence>
<dbReference type="GO" id="GO:0010875">
    <property type="term" value="P:positive regulation of cholesterol efflux"/>
    <property type="evidence" value="ECO:0007669"/>
    <property type="project" value="Ensembl"/>
</dbReference>
<proteinExistence type="predicted"/>
<evidence type="ECO:0000256" key="6">
    <source>
        <dbReference type="SAM" id="Phobius"/>
    </source>
</evidence>
<feature type="domain" description="ABC-2 type transporter transmembrane" evidence="7">
    <location>
        <begin position="193"/>
        <end position="402"/>
    </location>
</feature>
<feature type="transmembrane region" description="Helical" evidence="6">
    <location>
        <begin position="246"/>
        <end position="267"/>
    </location>
</feature>
<reference evidence="8" key="2">
    <citation type="submission" date="2025-09" db="UniProtKB">
        <authorList>
            <consortium name="Ensembl"/>
        </authorList>
    </citation>
    <scope>IDENTIFICATION</scope>
</reference>
<dbReference type="InterPro" id="IPR013525">
    <property type="entry name" value="ABC2_TM"/>
</dbReference>
<dbReference type="Ensembl" id="ENSPTXT00000006430.1">
    <property type="protein sequence ID" value="ENSPTXP00000006222.1"/>
    <property type="gene ID" value="ENSPTXG00000004561.1"/>
</dbReference>
<protein>
    <submittedName>
        <fullName evidence="8">ATP binding cassette subfamily G member 4</fullName>
    </submittedName>
</protein>
<dbReference type="GO" id="GO:0046982">
    <property type="term" value="F:protein heterodimerization activity"/>
    <property type="evidence" value="ECO:0007669"/>
    <property type="project" value="Ensembl"/>
</dbReference>
<sequence length="467" mass="52447">MQLSRRTDKPLLKSRTVSAMAEKTLDPTCVSIALEDSVCNASSQDGSFLTTHLKKVENHITDAQRFSHLPKRSAVDLEFTDLSYSVREGSWWRKRGRMAVPWRRLLILAGKRDPQVPPSVFSSAVIEVASGEYGDLNPLLFQAVQNGLCTMEEKKGSPEKMDSLVPGPCVAVSGLRGDLDHIESHTFATSTLTQFCILFKRSYISILRDTLLTHLRFMSHICTGVLIGLLYLHIGNDATKVFNNTGFLFVSMLFLMFAALMPTILTFPLEMSVFLREHLNYWYSLKAYFLAKTVADVPFQIICPITYCSIVYWMTGQPPEAIRFLLFSALATFTTLVAQSVGLFIGAASSSPQVATFVGPVSAIPVLLLSGFFVSFKTIPTYLRWSTYVSYVRYGFEGVILTIYSMDRGNLDCKDTDCPFQDPAKILKELDVEEAKLYLDFAILGVFFFIIRLLAYLTLKYKVKAER</sequence>
<gene>
    <name evidence="8" type="primary">ABCG4</name>
</gene>
<dbReference type="AlphaFoldDB" id="A0A670Y9Y8"/>
<organism evidence="8 9">
    <name type="scientific">Pseudonaja textilis</name>
    <name type="common">Eastern brown snake</name>
    <dbReference type="NCBI Taxonomy" id="8673"/>
    <lineage>
        <taxon>Eukaryota</taxon>
        <taxon>Metazoa</taxon>
        <taxon>Chordata</taxon>
        <taxon>Craniata</taxon>
        <taxon>Vertebrata</taxon>
        <taxon>Euteleostomi</taxon>
        <taxon>Lepidosauria</taxon>
        <taxon>Squamata</taxon>
        <taxon>Bifurcata</taxon>
        <taxon>Unidentata</taxon>
        <taxon>Episquamata</taxon>
        <taxon>Toxicofera</taxon>
        <taxon>Serpentes</taxon>
        <taxon>Colubroidea</taxon>
        <taxon>Elapidae</taxon>
        <taxon>Hydrophiinae</taxon>
        <taxon>Pseudonaja</taxon>
    </lineage>
</organism>
<evidence type="ECO:0000256" key="1">
    <source>
        <dbReference type="ARBA" id="ARBA00004141"/>
    </source>
</evidence>
<keyword evidence="3 6" id="KW-0812">Transmembrane</keyword>
<evidence type="ECO:0000313" key="8">
    <source>
        <dbReference type="Ensembl" id="ENSPTXP00000006222.1"/>
    </source>
</evidence>
<evidence type="ECO:0000256" key="2">
    <source>
        <dbReference type="ARBA" id="ARBA00022448"/>
    </source>
</evidence>
<feature type="transmembrane region" description="Helical" evidence="6">
    <location>
        <begin position="324"/>
        <end position="348"/>
    </location>
</feature>
<dbReference type="Pfam" id="PF01061">
    <property type="entry name" value="ABC2_membrane"/>
    <property type="match status" value="1"/>
</dbReference>
<dbReference type="GO" id="GO:0045542">
    <property type="term" value="P:positive regulation of cholesterol biosynthetic process"/>
    <property type="evidence" value="ECO:0007669"/>
    <property type="project" value="Ensembl"/>
</dbReference>
<accession>A0A670Y9Y8</accession>
<evidence type="ECO:0000256" key="3">
    <source>
        <dbReference type="ARBA" id="ARBA00022692"/>
    </source>
</evidence>
<dbReference type="PANTHER" id="PTHR48041:SF75">
    <property type="entry name" value="ATP-BINDING CASSETTE SUB-FAMILY G MEMBER 4"/>
    <property type="match status" value="1"/>
</dbReference>
<evidence type="ECO:0000256" key="4">
    <source>
        <dbReference type="ARBA" id="ARBA00022989"/>
    </source>
</evidence>
<dbReference type="GO" id="GO:0006355">
    <property type="term" value="P:regulation of DNA-templated transcription"/>
    <property type="evidence" value="ECO:0007669"/>
    <property type="project" value="Ensembl"/>
</dbReference>
<keyword evidence="5 6" id="KW-0472">Membrane</keyword>
<keyword evidence="9" id="KW-1185">Reference proteome</keyword>
<keyword evidence="4 6" id="KW-1133">Transmembrane helix</keyword>
<dbReference type="GO" id="GO:0042632">
    <property type="term" value="P:cholesterol homeostasis"/>
    <property type="evidence" value="ECO:0007669"/>
    <property type="project" value="Ensembl"/>
</dbReference>
<feature type="transmembrane region" description="Helical" evidence="6">
    <location>
        <begin position="354"/>
        <end position="376"/>
    </location>
</feature>
<feature type="transmembrane region" description="Helical" evidence="6">
    <location>
        <begin position="437"/>
        <end position="459"/>
    </location>
</feature>
<feature type="transmembrane region" description="Helical" evidence="6">
    <location>
        <begin position="287"/>
        <end position="312"/>
    </location>
</feature>
<keyword evidence="2" id="KW-0813">Transport</keyword>
<evidence type="ECO:0000313" key="9">
    <source>
        <dbReference type="Proteomes" id="UP000472273"/>
    </source>
</evidence>
<dbReference type="GO" id="GO:0033344">
    <property type="term" value="P:cholesterol efflux"/>
    <property type="evidence" value="ECO:0007669"/>
    <property type="project" value="Ensembl"/>
</dbReference>
<dbReference type="PANTHER" id="PTHR48041">
    <property type="entry name" value="ABC TRANSPORTER G FAMILY MEMBER 28"/>
    <property type="match status" value="1"/>
</dbReference>
<name>A0A670Y9Y8_PSETE</name>
<comment type="subcellular location">
    <subcellularLocation>
        <location evidence="1">Membrane</location>
        <topology evidence="1">Multi-pass membrane protein</topology>
    </subcellularLocation>
</comment>
<dbReference type="GeneTree" id="ENSGT00940000157853"/>
<reference evidence="8" key="1">
    <citation type="submission" date="2025-08" db="UniProtKB">
        <authorList>
            <consortium name="Ensembl"/>
        </authorList>
    </citation>
    <scope>IDENTIFICATION</scope>
</reference>
<dbReference type="GO" id="GO:0016887">
    <property type="term" value="F:ATP hydrolysis activity"/>
    <property type="evidence" value="ECO:0007669"/>
    <property type="project" value="Ensembl"/>
</dbReference>
<evidence type="ECO:0000259" key="7">
    <source>
        <dbReference type="Pfam" id="PF01061"/>
    </source>
</evidence>
<dbReference type="GO" id="GO:0010008">
    <property type="term" value="C:endosome membrane"/>
    <property type="evidence" value="ECO:0007669"/>
    <property type="project" value="Ensembl"/>
</dbReference>
<dbReference type="GO" id="GO:0071403">
    <property type="term" value="P:cellular response to high density lipoprotein particle stimulus"/>
    <property type="evidence" value="ECO:0007669"/>
    <property type="project" value="Ensembl"/>
</dbReference>
<dbReference type="Proteomes" id="UP000472273">
    <property type="component" value="Unplaced"/>
</dbReference>
<dbReference type="GO" id="GO:1990830">
    <property type="term" value="P:cellular response to leukemia inhibitory factor"/>
    <property type="evidence" value="ECO:0007669"/>
    <property type="project" value="Ensembl"/>
</dbReference>